<dbReference type="VEuPathDB" id="TrichDB:TVAGG3_0322660"/>
<keyword evidence="1" id="KW-1133">Transmembrane helix</keyword>
<evidence type="ECO:0000313" key="2">
    <source>
        <dbReference type="EMBL" id="EAY20802.1"/>
    </source>
</evidence>
<keyword evidence="1" id="KW-0812">Transmembrane</keyword>
<keyword evidence="1" id="KW-0472">Membrane</keyword>
<gene>
    <name evidence="2" type="ORF">TVAG_391860</name>
</gene>
<keyword evidence="3" id="KW-1185">Reference proteome</keyword>
<protein>
    <submittedName>
        <fullName evidence="2">Uncharacterized protein</fullName>
    </submittedName>
</protein>
<accession>A2DFU9</accession>
<proteinExistence type="predicted"/>
<dbReference type="AlphaFoldDB" id="A2DFU9"/>
<dbReference type="Proteomes" id="UP000001542">
    <property type="component" value="Unassembled WGS sequence"/>
</dbReference>
<name>A2DFU9_TRIV3</name>
<dbReference type="EMBL" id="DS113195">
    <property type="protein sequence ID" value="EAY20802.1"/>
    <property type="molecule type" value="Genomic_DNA"/>
</dbReference>
<dbReference type="InParanoid" id="A2DFU9"/>
<dbReference type="KEGG" id="tva:5466346"/>
<reference evidence="2" key="1">
    <citation type="submission" date="2006-10" db="EMBL/GenBank/DDBJ databases">
        <authorList>
            <person name="Amadeo P."/>
            <person name="Zhao Q."/>
            <person name="Wortman J."/>
            <person name="Fraser-Liggett C."/>
            <person name="Carlton J."/>
        </authorList>
    </citation>
    <scope>NUCLEOTIDE SEQUENCE</scope>
    <source>
        <strain evidence="2">G3</strain>
    </source>
</reference>
<evidence type="ECO:0000313" key="3">
    <source>
        <dbReference type="Proteomes" id="UP000001542"/>
    </source>
</evidence>
<organism evidence="2 3">
    <name type="scientific">Trichomonas vaginalis (strain ATCC PRA-98 / G3)</name>
    <dbReference type="NCBI Taxonomy" id="412133"/>
    <lineage>
        <taxon>Eukaryota</taxon>
        <taxon>Metamonada</taxon>
        <taxon>Parabasalia</taxon>
        <taxon>Trichomonadida</taxon>
        <taxon>Trichomonadidae</taxon>
        <taxon>Trichomonas</taxon>
    </lineage>
</organism>
<feature type="transmembrane region" description="Helical" evidence="1">
    <location>
        <begin position="226"/>
        <end position="259"/>
    </location>
</feature>
<evidence type="ECO:0000256" key="1">
    <source>
        <dbReference type="SAM" id="Phobius"/>
    </source>
</evidence>
<sequence>MFPILFGLSTSISDEDVYSRIKPGYNNVSLISTKRYFKVESGHLILFLAESTNDYTGIAHSDNEKTELFKNETFGINFKSRGYLEMLSPKFNSIYAVDFSRFKYPSCSENIALIGSGSLNVGCSQGADYVLEKGDSVCVYYAFPKTISTATLTKSSTLSTTVYTAIGDVTKSDNVTQPFMMRIVYNSNTCDGSTVGATVTYNETSTVLSMKLLPEGGYQLGSVGKFAGWVAVLVVISVLSIVILGGIIVASVVLGICCYHCIKERMFHAQDAAQLELGIIEIPPADDSPYESKNPLQTHEKNSQY</sequence>
<dbReference type="VEuPathDB" id="TrichDB:TVAG_391860"/>
<dbReference type="RefSeq" id="XP_001581788.1">
    <property type="nucleotide sequence ID" value="XM_001581738.1"/>
</dbReference>
<reference evidence="2" key="2">
    <citation type="journal article" date="2007" name="Science">
        <title>Draft genome sequence of the sexually transmitted pathogen Trichomonas vaginalis.</title>
        <authorList>
            <person name="Carlton J.M."/>
            <person name="Hirt R.P."/>
            <person name="Silva J.C."/>
            <person name="Delcher A.L."/>
            <person name="Schatz M."/>
            <person name="Zhao Q."/>
            <person name="Wortman J.R."/>
            <person name="Bidwell S.L."/>
            <person name="Alsmark U.C.M."/>
            <person name="Besteiro S."/>
            <person name="Sicheritz-Ponten T."/>
            <person name="Noel C.J."/>
            <person name="Dacks J.B."/>
            <person name="Foster P.G."/>
            <person name="Simillion C."/>
            <person name="Van de Peer Y."/>
            <person name="Miranda-Saavedra D."/>
            <person name="Barton G.J."/>
            <person name="Westrop G.D."/>
            <person name="Mueller S."/>
            <person name="Dessi D."/>
            <person name="Fiori P.L."/>
            <person name="Ren Q."/>
            <person name="Paulsen I."/>
            <person name="Zhang H."/>
            <person name="Bastida-Corcuera F.D."/>
            <person name="Simoes-Barbosa A."/>
            <person name="Brown M.T."/>
            <person name="Hayes R.D."/>
            <person name="Mukherjee M."/>
            <person name="Okumura C.Y."/>
            <person name="Schneider R."/>
            <person name="Smith A.J."/>
            <person name="Vanacova S."/>
            <person name="Villalvazo M."/>
            <person name="Haas B.J."/>
            <person name="Pertea M."/>
            <person name="Feldblyum T.V."/>
            <person name="Utterback T.R."/>
            <person name="Shu C.L."/>
            <person name="Osoegawa K."/>
            <person name="de Jong P.J."/>
            <person name="Hrdy I."/>
            <person name="Horvathova L."/>
            <person name="Zubacova Z."/>
            <person name="Dolezal P."/>
            <person name="Malik S.B."/>
            <person name="Logsdon J.M. Jr."/>
            <person name="Henze K."/>
            <person name="Gupta A."/>
            <person name="Wang C.C."/>
            <person name="Dunne R.L."/>
            <person name="Upcroft J.A."/>
            <person name="Upcroft P."/>
            <person name="White O."/>
            <person name="Salzberg S.L."/>
            <person name="Tang P."/>
            <person name="Chiu C.-H."/>
            <person name="Lee Y.-S."/>
            <person name="Embley T.M."/>
            <person name="Coombs G.H."/>
            <person name="Mottram J.C."/>
            <person name="Tachezy J."/>
            <person name="Fraser-Liggett C.M."/>
            <person name="Johnson P.J."/>
        </authorList>
    </citation>
    <scope>NUCLEOTIDE SEQUENCE [LARGE SCALE GENOMIC DNA]</scope>
    <source>
        <strain evidence="2">G3</strain>
    </source>
</reference>